<dbReference type="EMBL" id="CP147246">
    <property type="protein sequence ID" value="WYJ95599.1"/>
    <property type="molecule type" value="Genomic_DNA"/>
</dbReference>
<dbReference type="EMBL" id="NIBQ01000001">
    <property type="protein sequence ID" value="OUZ35081.1"/>
    <property type="molecule type" value="Genomic_DNA"/>
</dbReference>
<evidence type="ECO:0008006" key="5">
    <source>
        <dbReference type="Google" id="ProtNLM"/>
    </source>
</evidence>
<dbReference type="AlphaFoldDB" id="A0A200JDZ7"/>
<feature type="transmembrane region" description="Helical" evidence="1">
    <location>
        <begin position="184"/>
        <end position="214"/>
    </location>
</feature>
<evidence type="ECO:0000313" key="2">
    <source>
        <dbReference type="EMBL" id="OUZ35081.1"/>
    </source>
</evidence>
<feature type="transmembrane region" description="Helical" evidence="1">
    <location>
        <begin position="160"/>
        <end position="178"/>
    </location>
</feature>
<feature type="transmembrane region" description="Helical" evidence="1">
    <location>
        <begin position="80"/>
        <end position="100"/>
    </location>
</feature>
<evidence type="ECO:0000256" key="1">
    <source>
        <dbReference type="SAM" id="Phobius"/>
    </source>
</evidence>
<organism evidence="2">
    <name type="scientific">Candidatus Enterococcus dunnyi</name>
    <dbReference type="NCBI Taxonomy" id="1834192"/>
    <lineage>
        <taxon>Bacteria</taxon>
        <taxon>Bacillati</taxon>
        <taxon>Bacillota</taxon>
        <taxon>Bacilli</taxon>
        <taxon>Lactobacillales</taxon>
        <taxon>Enterococcaceae</taxon>
        <taxon>Enterococcus</taxon>
    </lineage>
</organism>
<gene>
    <name evidence="2" type="ORF">A5889_000556</name>
    <name evidence="3" type="ORF">A5889_003147</name>
</gene>
<feature type="transmembrane region" description="Helical" evidence="1">
    <location>
        <begin position="133"/>
        <end position="153"/>
    </location>
</feature>
<feature type="transmembrane region" description="Helical" evidence="1">
    <location>
        <begin position="412"/>
        <end position="429"/>
    </location>
</feature>
<name>A0A200JDZ7_9ENTE</name>
<sequence>MKYKEWIKHKGWAFLLSILLPISIMGFVYFLLGIYPGSEKTILASDALSQTSNFFASFNNALHGKQSFLYTWYGSLGLNYWSFMAYYINGIFSPLVYFFDNSQIPDALYMILLLKFGAIGGTFWVMSDRIFKIPQWSKLILSVSFALSGFCVAYSPQQMWLDGLIYLPLVILGIHRLMDERKPALLFISYLLLFLSNFYMAFMIGVFSFLYVLCRFILAPQTYKKTLITYLITSLLAGGASMVTILPTLLDLKNNGESLTKLSRLFTNDTGIWDIPVKTMVGVYDTSKYGSAPFLYFGLLGTIFCLFYFVSPKIKLKNKLVYGSLFFLLIASVYIEPMNLFWHGFHAPNMFLFRFSFLFSFLGLLLAGFGLEKATKEDGNRILNIVLGIIFLYVLIVFLANRKRYDFLDKNAVLASVVFLIVYLLILLLKDRFKSKQTIWLFLLVAVFIGEMTLNAQKLVEGIATEWRYPERIAYTQNYEDVHRLVEWTKEQNDTLYRVGNLNSSSRNESFIHGYSGVSMFSSIRNRHSSMYMNELGFRSTGTNLTIQYINNTLVMDSLLGIKYNLAQNDPDKFGFTLKKKVGKYGVYENEFALPLGMLTDKGIYKKDVVKNQTELLQYLSGETDSFFYFSEIKTVKEENVQVEDHDSVLFYSKTMPNKLRTLTYSVDVPARSQAYLSLYGQGTEVDVKMKVNGVESWAGLEGTGQYYNLGYYDKAETVEVEVSFTGDRVVHLVRPNAMFINVDTFKEAIQKVKEKEVDFKTDGRTAEAKVNLDKEQVVLTTIPYDKGWQAYIDGEKVAIPTFKDAFLALPVAKGSHTIKFVFVPQGLKLGVILFVSCILLFTFYNWQLIKKNKQSLIVIENGGYYD</sequence>
<protein>
    <recommendedName>
        <fullName evidence="5">ABC transporter permease</fullName>
    </recommendedName>
</protein>
<feature type="transmembrane region" description="Helical" evidence="1">
    <location>
        <begin position="226"/>
        <end position="250"/>
    </location>
</feature>
<feature type="transmembrane region" description="Helical" evidence="1">
    <location>
        <begin position="438"/>
        <end position="456"/>
    </location>
</feature>
<dbReference type="InterPro" id="IPR018580">
    <property type="entry name" value="Uncharacterised_YfhO"/>
</dbReference>
<feature type="transmembrane region" description="Helical" evidence="1">
    <location>
        <begin position="12"/>
        <end position="35"/>
    </location>
</feature>
<evidence type="ECO:0000313" key="4">
    <source>
        <dbReference type="Proteomes" id="UP000196151"/>
    </source>
</evidence>
<dbReference type="OrthoDB" id="9815466at2"/>
<keyword evidence="1" id="KW-0472">Membrane</keyword>
<reference evidence="2" key="1">
    <citation type="submission" date="2017-05" db="EMBL/GenBank/DDBJ databases">
        <title>The Genome Sequence of Enterococcus sp. 9D6_DIV0238.</title>
        <authorList>
            <consortium name="The Broad Institute Genomics Platform"/>
            <consortium name="The Broad Institute Genomic Center for Infectious Diseases"/>
            <person name="Earl A."/>
            <person name="Manson A."/>
            <person name="Schwartman J."/>
            <person name="Gilmore M."/>
            <person name="Abouelleil A."/>
            <person name="Cao P."/>
            <person name="Chapman S."/>
            <person name="Cusick C."/>
            <person name="Shea T."/>
            <person name="Young S."/>
            <person name="Neafsey D."/>
            <person name="Nusbaum C."/>
            <person name="Birren B."/>
        </authorList>
    </citation>
    <scope>NUCLEOTIDE SEQUENCE [LARGE SCALE GENOMIC DNA]</scope>
    <source>
        <strain evidence="2">9D6_DIV0238</strain>
    </source>
</reference>
<feature type="transmembrane region" description="Helical" evidence="1">
    <location>
        <begin position="382"/>
        <end position="400"/>
    </location>
</feature>
<evidence type="ECO:0000313" key="3">
    <source>
        <dbReference type="EMBL" id="WYJ95599.1"/>
    </source>
</evidence>
<feature type="transmembrane region" description="Helical" evidence="1">
    <location>
        <begin position="107"/>
        <end position="127"/>
    </location>
</feature>
<reference evidence="3" key="2">
    <citation type="submission" date="2017-05" db="EMBL/GenBank/DDBJ databases">
        <authorList>
            <consortium name="The Broad Institute Genomics Platform"/>
            <consortium name="The Broad Institute Genomic Center for Infectious Diseases"/>
            <person name="Earl A."/>
            <person name="Manson A."/>
            <person name="Schwartman J."/>
            <person name="Gilmore M."/>
            <person name="Abouelleil A."/>
            <person name="Cao P."/>
            <person name="Chapman S."/>
            <person name="Cusick C."/>
            <person name="Shea T."/>
            <person name="Young S."/>
            <person name="Neafsey D."/>
            <person name="Nusbaum C."/>
            <person name="Birren B."/>
        </authorList>
    </citation>
    <scope>NUCLEOTIDE SEQUENCE</scope>
    <source>
        <strain evidence="3">9D6_DIV0238</strain>
    </source>
</reference>
<keyword evidence="1" id="KW-1133">Transmembrane helix</keyword>
<feature type="transmembrane region" description="Helical" evidence="1">
    <location>
        <begin position="827"/>
        <end position="847"/>
    </location>
</feature>
<dbReference type="RefSeq" id="WP_087639724.1">
    <property type="nucleotide sequence ID" value="NZ_CP147246.1"/>
</dbReference>
<keyword evidence="4" id="KW-1185">Reference proteome</keyword>
<dbReference type="PANTHER" id="PTHR38454">
    <property type="entry name" value="INTEGRAL MEMBRANE PROTEIN-RELATED"/>
    <property type="match status" value="1"/>
</dbReference>
<reference evidence="3" key="3">
    <citation type="submission" date="2024-03" db="EMBL/GenBank/DDBJ databases">
        <title>The Genome Sequence of Enterococcus sp. DIV0238c.</title>
        <authorList>
            <consortium name="The Broad Institute Genomics Platform"/>
            <consortium name="The Broad Institute Microbial Omics Core"/>
            <consortium name="The Broad Institute Genomic Center for Infectious Diseases"/>
            <person name="Earl A."/>
            <person name="Manson A."/>
            <person name="Gilmore M."/>
            <person name="Schwartman J."/>
            <person name="Shea T."/>
            <person name="Abouelleil A."/>
            <person name="Cao P."/>
            <person name="Chapman S."/>
            <person name="Cusick C."/>
            <person name="Young S."/>
            <person name="Neafsey D."/>
            <person name="Nusbaum C."/>
            <person name="Birren B."/>
        </authorList>
    </citation>
    <scope>NUCLEOTIDE SEQUENCE</scope>
    <source>
        <strain evidence="3">9D6_DIV0238</strain>
    </source>
</reference>
<feature type="transmembrane region" description="Helical" evidence="1">
    <location>
        <begin position="322"/>
        <end position="345"/>
    </location>
</feature>
<feature type="transmembrane region" description="Helical" evidence="1">
    <location>
        <begin position="294"/>
        <end position="310"/>
    </location>
</feature>
<keyword evidence="1" id="KW-0812">Transmembrane</keyword>
<proteinExistence type="predicted"/>
<dbReference type="Pfam" id="PF09586">
    <property type="entry name" value="YfhO"/>
    <property type="match status" value="1"/>
</dbReference>
<accession>A0A200JDZ7</accession>
<feature type="transmembrane region" description="Helical" evidence="1">
    <location>
        <begin position="351"/>
        <end position="370"/>
    </location>
</feature>
<dbReference type="Proteomes" id="UP000196151">
    <property type="component" value="Chromosome"/>
</dbReference>
<dbReference type="PANTHER" id="PTHR38454:SF1">
    <property type="entry name" value="INTEGRAL MEMBRANE PROTEIN"/>
    <property type="match status" value="1"/>
</dbReference>